<evidence type="ECO:0000259" key="5">
    <source>
        <dbReference type="Pfam" id="PF12969"/>
    </source>
</evidence>
<name>A0ABX2JFM2_9SPHN</name>
<protein>
    <submittedName>
        <fullName evidence="6">DUF3857 domain-containing protein</fullName>
    </submittedName>
</protein>
<reference evidence="6 7" key="1">
    <citation type="submission" date="2020-06" db="EMBL/GenBank/DDBJ databases">
        <title>Sphingomonas hominis sp. nov., a member of the Sphingomonas, isolated from the hair of a 22-year-old girl.</title>
        <authorList>
            <person name="Zhang D.-F."/>
            <person name="Cui X.-W."/>
        </authorList>
    </citation>
    <scope>NUCLEOTIDE SEQUENCE [LARGE SCALE GENOMIC DNA]</scope>
    <source>
        <strain evidence="6 7">HHU CXW</strain>
    </source>
</reference>
<evidence type="ECO:0000256" key="3">
    <source>
        <dbReference type="PROSITE-ProRule" id="PRU00339"/>
    </source>
</evidence>
<gene>
    <name evidence="6" type="ORF">HRV97_07335</name>
</gene>
<keyword evidence="4" id="KW-0732">Signal</keyword>
<evidence type="ECO:0000313" key="7">
    <source>
        <dbReference type="Proteomes" id="UP000621447"/>
    </source>
</evidence>
<dbReference type="Proteomes" id="UP000621447">
    <property type="component" value="Unassembled WGS sequence"/>
</dbReference>
<dbReference type="SMART" id="SM00028">
    <property type="entry name" value="TPR"/>
    <property type="match status" value="4"/>
</dbReference>
<evidence type="ECO:0000313" key="6">
    <source>
        <dbReference type="EMBL" id="NTS64973.1"/>
    </source>
</evidence>
<comment type="caution">
    <text evidence="6">The sequence shown here is derived from an EMBL/GenBank/DDBJ whole genome shotgun (WGS) entry which is preliminary data.</text>
</comment>
<feature type="chain" id="PRO_5046404071" evidence="4">
    <location>
        <begin position="20"/>
        <end position="931"/>
    </location>
</feature>
<accession>A0ABX2JFM2</accession>
<sequence>MRRAPLFFALLASAEAAQAGDKPVYQAAPAWLKPAPAIDVAKLTDETPMIVRLDNQQRIENGQVWSFFDTATRAASAQALSTIGDIKLQWQPAQGDLVIHQAEIIRGMQHIDLIKNGQPFTVLRREEQLDQRQIDGVLTATMNAEGLSVGDVLHVSFSITRRDPTLQGAAQSFAGLLTEPARIGFGRVRLVWPEATAVKWRSYAEGAKPVETVANGWREINLTLPLAKQPEMPDDAPARFRPLPILEATTFADWGAVSKVMAPLYRTEGLIAPNSPLAAEVARIKAATTDPRARAAMALQSTQDKIRYLMLGMDTGNYVPQTPAQTWERRYGDCKAKTLLLLAMLHAMEIEAEPVLASAQLGGLVPNRLASAGAFDHVFVRATIAGETLWLDGTQSGTRLADIGDTPALGTVLPIRAEGATLMPIVLHADGRPTAVVTTELDDRGGVDTPSVATVEMTLRGAAAEAIGTAAAQATPDQRRQLAQRLFAEQVGSGNYIDPKISYDAATGITTISAVGIASTRWSKVDRRYRLQLDKAVGGLNFDPDRARTAWSAIPVVLPGPGSVIYRTIVRLPDAGEGYTLDGDRDLSATLGGARIKRAVSLSGDTVTIEDRIDQIGGEMAAADLPAARAALSQAKNRLVTVVAPASVAGMPYYEAKRRAGLQKPADAMFTRVMAADPKVTDPYEWRARFRAAAADRAGAVADYTSAIAIEPSIDLYLARARLNATLGQDAKQLADIEAARKLDPDSDDAIGALADYKANHNQAEAAIALLDARIARAGSKDRVDWLANKANAQAEAGQKDAALATIDAALAEKPGSPNLLNTRCWLRGVGNQVLDGALKDCTKSIELSDSTTAALDSRAMVYYRLGRFDDALADLNAALDASPDLAASRYMRGVVLYRAGKKADGDRELARARLLNPQIDKEYARWGINP</sequence>
<dbReference type="InterPro" id="IPR011990">
    <property type="entry name" value="TPR-like_helical_dom_sf"/>
</dbReference>
<dbReference type="InterPro" id="IPR050498">
    <property type="entry name" value="Ycf3"/>
</dbReference>
<feature type="repeat" description="TPR" evidence="3">
    <location>
        <begin position="853"/>
        <end position="886"/>
    </location>
</feature>
<dbReference type="Pfam" id="PF12969">
    <property type="entry name" value="DUF3857"/>
    <property type="match status" value="1"/>
</dbReference>
<dbReference type="InterPro" id="IPR024618">
    <property type="entry name" value="DUF3857"/>
</dbReference>
<dbReference type="EMBL" id="JABULH010000002">
    <property type="protein sequence ID" value="NTS64973.1"/>
    <property type="molecule type" value="Genomic_DNA"/>
</dbReference>
<organism evidence="6 7">
    <name type="scientific">Sphingomonas hominis</name>
    <dbReference type="NCBI Taxonomy" id="2741495"/>
    <lineage>
        <taxon>Bacteria</taxon>
        <taxon>Pseudomonadati</taxon>
        <taxon>Pseudomonadota</taxon>
        <taxon>Alphaproteobacteria</taxon>
        <taxon>Sphingomonadales</taxon>
        <taxon>Sphingomonadaceae</taxon>
        <taxon>Sphingomonas</taxon>
    </lineage>
</organism>
<feature type="domain" description="DUF3857" evidence="5">
    <location>
        <begin position="66"/>
        <end position="212"/>
    </location>
</feature>
<evidence type="ECO:0000256" key="1">
    <source>
        <dbReference type="ARBA" id="ARBA00022737"/>
    </source>
</evidence>
<dbReference type="SUPFAM" id="SSF54001">
    <property type="entry name" value="Cysteine proteinases"/>
    <property type="match status" value="1"/>
</dbReference>
<keyword evidence="7" id="KW-1185">Reference proteome</keyword>
<dbReference type="RefSeq" id="WP_174193458.1">
    <property type="nucleotide sequence ID" value="NZ_JABULH010000002.1"/>
</dbReference>
<feature type="signal peptide" evidence="4">
    <location>
        <begin position="1"/>
        <end position="19"/>
    </location>
</feature>
<proteinExistence type="predicted"/>
<keyword evidence="1" id="KW-0677">Repeat</keyword>
<keyword evidence="2 3" id="KW-0802">TPR repeat</keyword>
<evidence type="ECO:0000256" key="4">
    <source>
        <dbReference type="SAM" id="SignalP"/>
    </source>
</evidence>
<dbReference type="PANTHER" id="PTHR44858">
    <property type="entry name" value="TETRATRICOPEPTIDE REPEAT PROTEIN 6"/>
    <property type="match status" value="1"/>
</dbReference>
<dbReference type="Gene3D" id="1.25.40.10">
    <property type="entry name" value="Tetratricopeptide repeat domain"/>
    <property type="match status" value="2"/>
</dbReference>
<evidence type="ECO:0000256" key="2">
    <source>
        <dbReference type="ARBA" id="ARBA00022803"/>
    </source>
</evidence>
<dbReference type="Gene3D" id="3.10.620.30">
    <property type="match status" value="1"/>
</dbReference>
<dbReference type="InterPro" id="IPR038765">
    <property type="entry name" value="Papain-like_cys_pep_sf"/>
</dbReference>
<dbReference type="PROSITE" id="PS50005">
    <property type="entry name" value="TPR"/>
    <property type="match status" value="1"/>
</dbReference>
<dbReference type="Gene3D" id="2.60.40.3140">
    <property type="match status" value="1"/>
</dbReference>
<dbReference type="InterPro" id="IPR019734">
    <property type="entry name" value="TPR_rpt"/>
</dbReference>
<dbReference type="PANTHER" id="PTHR44858:SF1">
    <property type="entry name" value="UDP-N-ACETYLGLUCOSAMINE--PEPTIDE N-ACETYLGLUCOSAMINYLTRANSFERASE SPINDLY-RELATED"/>
    <property type="match status" value="1"/>
</dbReference>
<dbReference type="SUPFAM" id="SSF48452">
    <property type="entry name" value="TPR-like"/>
    <property type="match status" value="2"/>
</dbReference>